<dbReference type="CDD" id="cd01650">
    <property type="entry name" value="RT_nLTR_like"/>
    <property type="match status" value="1"/>
</dbReference>
<keyword evidence="3" id="KW-1185">Reference proteome</keyword>
<gene>
    <name evidence="4" type="primary">LOC112462473</name>
</gene>
<name>A0A6J1QNM1_9HYME</name>
<dbReference type="InterPro" id="IPR036691">
    <property type="entry name" value="Endo/exonu/phosph_ase_sf"/>
</dbReference>
<dbReference type="Gene3D" id="3.60.10.10">
    <property type="entry name" value="Endonuclease/exonuclease/phosphatase"/>
    <property type="match status" value="1"/>
</dbReference>
<dbReference type="OrthoDB" id="7553904at2759"/>
<accession>A0A6J1QNM1</accession>
<feature type="coiled-coil region" evidence="1">
    <location>
        <begin position="188"/>
        <end position="223"/>
    </location>
</feature>
<evidence type="ECO:0000313" key="3">
    <source>
        <dbReference type="Proteomes" id="UP000504618"/>
    </source>
</evidence>
<dbReference type="RefSeq" id="XP_024884072.1">
    <property type="nucleotide sequence ID" value="XM_025028304.1"/>
</dbReference>
<protein>
    <submittedName>
        <fullName evidence="4">Uncharacterized protein LOC112462473</fullName>
    </submittedName>
</protein>
<evidence type="ECO:0000259" key="2">
    <source>
        <dbReference type="Pfam" id="PF00078"/>
    </source>
</evidence>
<dbReference type="AlphaFoldDB" id="A0A6J1QNM1"/>
<sequence>RIPSIRDTAGEFLNKEFDVREKVKNVQVVGREGKEVIIVELINWEVKEKIMKEKKKLVGRRVYIDHDMLQEERDVRRKLRERARSEREKGKSVKVVLDNVTEGMDGEFMLIGGDFNIRIGEMGGGEEEDGGMERKSKDKLVSNGGKGLIEFIQGKGWYVLNGTTADDWEGEYTFVGARGSSRKGKERKDKFLEEKRKLKELAEQKQREKREEEEIELKNLRSVAEVWKFINRKKRKKVWREANIRKEAWKKHFMELLEETEGQMDYGNSSNLVRTPGVQEYMEEELPSEEEVHEAVKKLRTKKAVGVDGIPMEAWKYGGRFVRNGLVELIRQIWMEGDFPKDWKTSIIVPLHKRGDQEVVGNYRGISLLCSAYKIYAEILRNRLELEVERLGLLPESQAGFRRGRSTMDNVFILNHLVQREKKKEGKESKVYALFVDLKAAFDNVDRKQLWSTLKDNGVNLNILKRLEKVYE</sequence>
<keyword evidence="1" id="KW-0175">Coiled coil</keyword>
<evidence type="ECO:0000313" key="4">
    <source>
        <dbReference type="RefSeq" id="XP_024884072.1"/>
    </source>
</evidence>
<proteinExistence type="predicted"/>
<dbReference type="Proteomes" id="UP000504618">
    <property type="component" value="Unplaced"/>
</dbReference>
<evidence type="ECO:0000256" key="1">
    <source>
        <dbReference type="SAM" id="Coils"/>
    </source>
</evidence>
<feature type="domain" description="Reverse transcriptase" evidence="2">
    <location>
        <begin position="353"/>
        <end position="460"/>
    </location>
</feature>
<dbReference type="Pfam" id="PF00078">
    <property type="entry name" value="RVT_1"/>
    <property type="match status" value="1"/>
</dbReference>
<reference evidence="4" key="1">
    <citation type="submission" date="2025-08" db="UniProtKB">
        <authorList>
            <consortium name="RefSeq"/>
        </authorList>
    </citation>
    <scope>IDENTIFICATION</scope>
    <source>
        <tissue evidence="4">Whole body</tissue>
    </source>
</reference>
<dbReference type="GeneID" id="112462473"/>
<dbReference type="InterPro" id="IPR000477">
    <property type="entry name" value="RT_dom"/>
</dbReference>
<dbReference type="PANTHER" id="PTHR19446">
    <property type="entry name" value="REVERSE TRANSCRIPTASES"/>
    <property type="match status" value="1"/>
</dbReference>
<organism evidence="3 4">
    <name type="scientific">Temnothorax curvispinosus</name>
    <dbReference type="NCBI Taxonomy" id="300111"/>
    <lineage>
        <taxon>Eukaryota</taxon>
        <taxon>Metazoa</taxon>
        <taxon>Ecdysozoa</taxon>
        <taxon>Arthropoda</taxon>
        <taxon>Hexapoda</taxon>
        <taxon>Insecta</taxon>
        <taxon>Pterygota</taxon>
        <taxon>Neoptera</taxon>
        <taxon>Endopterygota</taxon>
        <taxon>Hymenoptera</taxon>
        <taxon>Apocrita</taxon>
        <taxon>Aculeata</taxon>
        <taxon>Formicoidea</taxon>
        <taxon>Formicidae</taxon>
        <taxon>Myrmicinae</taxon>
        <taxon>Temnothorax</taxon>
    </lineage>
</organism>
<feature type="non-terminal residue" evidence="4">
    <location>
        <position position="1"/>
    </location>
</feature>